<protein>
    <submittedName>
        <fullName evidence="1">Uncharacterized protein</fullName>
    </submittedName>
</protein>
<reference evidence="1" key="1">
    <citation type="submission" date="2011-02" db="EMBL/GenBank/DDBJ databases">
        <title>The genome of the leaf-cutting ant Acromyrmex echinatior suggests key adaptations to social evolution and fungus farming.</title>
        <authorList>
            <person name="Nygaard S."/>
            <person name="Zhang G."/>
        </authorList>
    </citation>
    <scope>NUCLEOTIDE SEQUENCE</scope>
</reference>
<gene>
    <name evidence="1" type="ORF">G5I_12414</name>
</gene>
<dbReference type="Proteomes" id="UP000007755">
    <property type="component" value="Unassembled WGS sequence"/>
</dbReference>
<organism evidence="2">
    <name type="scientific">Acromyrmex echinatior</name>
    <name type="common">Panamanian leafcutter ant</name>
    <name type="synonym">Acromyrmex octospinosus echinatior</name>
    <dbReference type="NCBI Taxonomy" id="103372"/>
    <lineage>
        <taxon>Eukaryota</taxon>
        <taxon>Metazoa</taxon>
        <taxon>Ecdysozoa</taxon>
        <taxon>Arthropoda</taxon>
        <taxon>Hexapoda</taxon>
        <taxon>Insecta</taxon>
        <taxon>Pterygota</taxon>
        <taxon>Neoptera</taxon>
        <taxon>Endopterygota</taxon>
        <taxon>Hymenoptera</taxon>
        <taxon>Apocrita</taxon>
        <taxon>Aculeata</taxon>
        <taxon>Formicoidea</taxon>
        <taxon>Formicidae</taxon>
        <taxon>Myrmicinae</taxon>
        <taxon>Acromyrmex</taxon>
    </lineage>
</organism>
<keyword evidence="2" id="KW-1185">Reference proteome</keyword>
<name>F4X292_ACREC</name>
<dbReference type="EMBL" id="GL888568">
    <property type="protein sequence ID" value="EGI59427.1"/>
    <property type="molecule type" value="Genomic_DNA"/>
</dbReference>
<dbReference type="AlphaFoldDB" id="F4X292"/>
<evidence type="ECO:0000313" key="2">
    <source>
        <dbReference type="Proteomes" id="UP000007755"/>
    </source>
</evidence>
<sequence length="107" mass="11946">MQEEHCISCPLKLVVARSRKSLESHQTYTYFENHHSSGYPSSVPISCGLYDFAWLRVPSKKNVTETIEARHAPLDTKLKIDEVEETKSTTSNTICGGKKTVTSPCVS</sequence>
<proteinExistence type="predicted"/>
<accession>F4X292</accession>
<evidence type="ECO:0000313" key="1">
    <source>
        <dbReference type="EMBL" id="EGI59427.1"/>
    </source>
</evidence>
<dbReference type="InParanoid" id="F4X292"/>